<gene>
    <name evidence="8" type="ORF">MNB_SM-6-440</name>
</gene>
<evidence type="ECO:0000256" key="1">
    <source>
        <dbReference type="ARBA" id="ARBA00004651"/>
    </source>
</evidence>
<dbReference type="PIRSF" id="PIRSF015658">
    <property type="entry name" value="MmdB_OadB"/>
    <property type="match status" value="1"/>
</dbReference>
<keyword evidence="3 7" id="KW-0812">Transmembrane</keyword>
<evidence type="ECO:0000313" key="8">
    <source>
        <dbReference type="EMBL" id="SFV66952.1"/>
    </source>
</evidence>
<feature type="transmembrane region" description="Helical" evidence="7">
    <location>
        <begin position="110"/>
        <end position="136"/>
    </location>
</feature>
<feature type="transmembrane region" description="Helical" evidence="7">
    <location>
        <begin position="148"/>
        <end position="167"/>
    </location>
</feature>
<dbReference type="GO" id="GO:0006814">
    <property type="term" value="P:sodium ion transport"/>
    <property type="evidence" value="ECO:0007669"/>
    <property type="project" value="InterPro"/>
</dbReference>
<keyword evidence="2" id="KW-1003">Cell membrane</keyword>
<feature type="transmembrane region" description="Helical" evidence="7">
    <location>
        <begin position="86"/>
        <end position="104"/>
    </location>
</feature>
<evidence type="ECO:0000256" key="3">
    <source>
        <dbReference type="ARBA" id="ARBA00022692"/>
    </source>
</evidence>
<feature type="transmembrane region" description="Helical" evidence="7">
    <location>
        <begin position="353"/>
        <end position="373"/>
    </location>
</feature>
<evidence type="ECO:0000256" key="7">
    <source>
        <dbReference type="SAM" id="Phobius"/>
    </source>
</evidence>
<proteinExistence type="predicted"/>
<dbReference type="GO" id="GO:0016829">
    <property type="term" value="F:lyase activity"/>
    <property type="evidence" value="ECO:0007669"/>
    <property type="project" value="UniProtKB-KW"/>
</dbReference>
<dbReference type="PANTHER" id="PTHR35806">
    <property type="entry name" value="OXALOACETATE DECARBOXYLASE BETA CHAIN 2"/>
    <property type="match status" value="1"/>
</dbReference>
<evidence type="ECO:0000256" key="4">
    <source>
        <dbReference type="ARBA" id="ARBA00022967"/>
    </source>
</evidence>
<keyword evidence="5 7" id="KW-1133">Transmembrane helix</keyword>
<reference evidence="8" key="1">
    <citation type="submission" date="2016-10" db="EMBL/GenBank/DDBJ databases">
        <authorList>
            <person name="de Groot N.N."/>
        </authorList>
    </citation>
    <scope>NUCLEOTIDE SEQUENCE</scope>
</reference>
<dbReference type="EMBL" id="FPHK01000103">
    <property type="protein sequence ID" value="SFV66952.1"/>
    <property type="molecule type" value="Genomic_DNA"/>
</dbReference>
<feature type="transmembrane region" description="Helical" evidence="7">
    <location>
        <begin position="231"/>
        <end position="258"/>
    </location>
</feature>
<dbReference type="GO" id="GO:0005886">
    <property type="term" value="C:plasma membrane"/>
    <property type="evidence" value="ECO:0007669"/>
    <property type="project" value="UniProtKB-SubCell"/>
</dbReference>
<keyword evidence="4" id="KW-1278">Translocase</keyword>
<keyword evidence="8" id="KW-0456">Lyase</keyword>
<feature type="transmembrane region" description="Helical" evidence="7">
    <location>
        <begin position="425"/>
        <end position="443"/>
    </location>
</feature>
<dbReference type="AlphaFoldDB" id="A0A1W1CMM7"/>
<organism evidence="8">
    <name type="scientific">hydrothermal vent metagenome</name>
    <dbReference type="NCBI Taxonomy" id="652676"/>
    <lineage>
        <taxon>unclassified sequences</taxon>
        <taxon>metagenomes</taxon>
        <taxon>ecological metagenomes</taxon>
    </lineage>
</organism>
<feature type="transmembrane region" description="Helical" evidence="7">
    <location>
        <begin position="325"/>
        <end position="344"/>
    </location>
</feature>
<name>A0A1W1CMM7_9ZZZZ</name>
<dbReference type="InterPro" id="IPR005661">
    <property type="entry name" value="OadB_MmdB"/>
</dbReference>
<evidence type="ECO:0000256" key="5">
    <source>
        <dbReference type="ARBA" id="ARBA00022989"/>
    </source>
</evidence>
<evidence type="ECO:0000256" key="2">
    <source>
        <dbReference type="ARBA" id="ARBA00022475"/>
    </source>
</evidence>
<comment type="subcellular location">
    <subcellularLocation>
        <location evidence="1">Cell membrane</location>
        <topology evidence="1">Multi-pass membrane protein</topology>
    </subcellularLocation>
</comment>
<protein>
    <submittedName>
        <fullName evidence="8">Oxaloacetate decarboxylase beta chain</fullName>
        <ecNumber evidence="8">4.1.1.3</ecNumber>
    </submittedName>
</protein>
<sequence>MKNVVIKFFAVMMLFAFAFSVNAAASEHATASHVTSTHQEETYKSQSMGNMIVSFLKSTGVVALVHPRADEMSATGQPMSDFSKGLGRIIMILITFLLFWLAIAKGFEPLLLLPIAFGGLLANIPIAGIAGPHGFLGVIYQAGLSNELFPIIIFMGVGAMTDFGPLLSNPKTALLGGAAQFGIFGTLVGAMVLAQMGLVDFTLKQASAISIIGGADGPTSIFIATKLAPELLGAIAVASYSYMAMVPIIQPPIMKALTTEAERKIKMSTLRHVSRLEKLVFPILVLMLAILVLPESTPLIGAFMFGNFLKESGVVERLSDTLQNALINITTIFLGLGVGSKLAADQFLVPETLFIMALGIIAFGVGTAAGVLMAKLMNLFPGHKVNPLIGSAGVSAVPMAARVSNKVGMEYDRTNMLLMHAMGPNVAGVIGSAVAAGVLISMFQ</sequence>
<feature type="transmembrane region" description="Helical" evidence="7">
    <location>
        <begin position="173"/>
        <end position="194"/>
    </location>
</feature>
<dbReference type="PANTHER" id="PTHR35806:SF1">
    <property type="entry name" value="OXALOACETATE DECARBOXYLASE BETA CHAIN 2"/>
    <property type="match status" value="1"/>
</dbReference>
<dbReference type="NCBIfam" id="TIGR01109">
    <property type="entry name" value="Na_pump_decarbB"/>
    <property type="match status" value="1"/>
</dbReference>
<evidence type="ECO:0000256" key="6">
    <source>
        <dbReference type="ARBA" id="ARBA00023136"/>
    </source>
</evidence>
<keyword evidence="6 7" id="KW-0472">Membrane</keyword>
<feature type="transmembrane region" description="Helical" evidence="7">
    <location>
        <begin position="279"/>
        <end position="305"/>
    </location>
</feature>
<dbReference type="EC" id="4.1.1.3" evidence="8"/>
<accession>A0A1W1CMM7</accession>
<dbReference type="Pfam" id="PF03977">
    <property type="entry name" value="OAD_beta"/>
    <property type="match status" value="1"/>
</dbReference>